<reference evidence="5" key="3">
    <citation type="submission" date="2021-05" db="UniProtKB">
        <authorList>
            <consortium name="EnsemblPlants"/>
        </authorList>
    </citation>
    <scope>IDENTIFICATION</scope>
    <source>
        <strain evidence="5">cv. B73</strain>
    </source>
</reference>
<name>A0A804N2W6_MAIZE</name>
<evidence type="ECO:0000256" key="4">
    <source>
        <dbReference type="ARBA" id="ARBA00022840"/>
    </source>
</evidence>
<keyword evidence="6" id="KW-1185">Reference proteome</keyword>
<dbReference type="GO" id="GO:0005524">
    <property type="term" value="F:ATP binding"/>
    <property type="evidence" value="ECO:0007669"/>
    <property type="project" value="UniProtKB-KW"/>
</dbReference>
<dbReference type="PANTHER" id="PTHR18934">
    <property type="entry name" value="ATP-DEPENDENT RNA HELICASE"/>
    <property type="match status" value="1"/>
</dbReference>
<dbReference type="Gene3D" id="3.40.50.300">
    <property type="entry name" value="P-loop containing nucleotide triphosphate hydrolases"/>
    <property type="match status" value="1"/>
</dbReference>
<evidence type="ECO:0000313" key="5">
    <source>
        <dbReference type="EnsemblPlants" id="Zm00001eb130630_P001"/>
    </source>
</evidence>
<dbReference type="InterPro" id="IPR027417">
    <property type="entry name" value="P-loop_NTPase"/>
</dbReference>
<evidence type="ECO:0000256" key="2">
    <source>
        <dbReference type="ARBA" id="ARBA00022801"/>
    </source>
</evidence>
<sequence>MNEDFLIIILRDLLPRRPDLRLVLMSATINAELFSKYFGDAPVMHIPGFTFPVAELFLEDVLEKTRYRINSERDNFAGSSRRKRFSSVKSDPLSDVFEDIDITKEYGNYSSSTRQSLEAWSAAELDLSLREIWEGSTAAGCTSCTPSVEVKIVTRREFAVIRVKVWRLVGACGRAQELAGGRTLGNCWSEQSFRHGS</sequence>
<dbReference type="GO" id="GO:0016787">
    <property type="term" value="F:hydrolase activity"/>
    <property type="evidence" value="ECO:0007669"/>
    <property type="project" value="UniProtKB-KW"/>
</dbReference>
<keyword evidence="2" id="KW-0378">Hydrolase</keyword>
<dbReference type="FunFam" id="3.40.50.300:FF:003805">
    <property type="entry name" value="DEAD/DEAH box helicase"/>
    <property type="match status" value="1"/>
</dbReference>
<evidence type="ECO:0000313" key="6">
    <source>
        <dbReference type="Proteomes" id="UP000007305"/>
    </source>
</evidence>
<dbReference type="EnsemblPlants" id="Zm00001eb130630_T001">
    <property type="protein sequence ID" value="Zm00001eb130630_P001"/>
    <property type="gene ID" value="Zm00001eb130630"/>
</dbReference>
<reference evidence="5" key="2">
    <citation type="submission" date="2019-07" db="EMBL/GenBank/DDBJ databases">
        <authorList>
            <person name="Seetharam A."/>
            <person name="Woodhouse M."/>
            <person name="Cannon E."/>
        </authorList>
    </citation>
    <scope>NUCLEOTIDE SEQUENCE [LARGE SCALE GENOMIC DNA]</scope>
    <source>
        <strain evidence="5">cv. B73</strain>
    </source>
</reference>
<reference evidence="6" key="1">
    <citation type="submission" date="2015-12" db="EMBL/GenBank/DDBJ databases">
        <title>Update maize B73 reference genome by single molecule sequencing technologies.</title>
        <authorList>
            <consortium name="Maize Genome Sequencing Project"/>
            <person name="Ware D."/>
        </authorList>
    </citation>
    <scope>NUCLEOTIDE SEQUENCE [LARGE SCALE GENOMIC DNA]</scope>
    <source>
        <strain evidence="6">cv. B73</strain>
    </source>
</reference>
<evidence type="ECO:0000256" key="1">
    <source>
        <dbReference type="ARBA" id="ARBA00022741"/>
    </source>
</evidence>
<organism evidence="5 6">
    <name type="scientific">Zea mays</name>
    <name type="common">Maize</name>
    <dbReference type="NCBI Taxonomy" id="4577"/>
    <lineage>
        <taxon>Eukaryota</taxon>
        <taxon>Viridiplantae</taxon>
        <taxon>Streptophyta</taxon>
        <taxon>Embryophyta</taxon>
        <taxon>Tracheophyta</taxon>
        <taxon>Spermatophyta</taxon>
        <taxon>Magnoliopsida</taxon>
        <taxon>Liliopsida</taxon>
        <taxon>Poales</taxon>
        <taxon>Poaceae</taxon>
        <taxon>PACMAD clade</taxon>
        <taxon>Panicoideae</taxon>
        <taxon>Andropogonodae</taxon>
        <taxon>Andropogoneae</taxon>
        <taxon>Tripsacinae</taxon>
        <taxon>Zea</taxon>
    </lineage>
</organism>
<accession>A0A804N2W6</accession>
<keyword evidence="1" id="KW-0547">Nucleotide-binding</keyword>
<dbReference type="Proteomes" id="UP000007305">
    <property type="component" value="Chromosome 3"/>
</dbReference>
<dbReference type="PANTHER" id="PTHR18934:SF237">
    <property type="entry name" value="ATP-DEPENDENT DNA_RNA HELICASE DHX36"/>
    <property type="match status" value="1"/>
</dbReference>
<protein>
    <submittedName>
        <fullName evidence="5">Uncharacterized protein</fullName>
    </submittedName>
</protein>
<dbReference type="AlphaFoldDB" id="A0A804N2W6"/>
<dbReference type="InParanoid" id="A0A804N2W6"/>
<keyword evidence="3" id="KW-0347">Helicase</keyword>
<keyword evidence="4" id="KW-0067">ATP-binding</keyword>
<dbReference type="Gramene" id="Zm00001eb130630_T001">
    <property type="protein sequence ID" value="Zm00001eb130630_P001"/>
    <property type="gene ID" value="Zm00001eb130630"/>
</dbReference>
<evidence type="ECO:0000256" key="3">
    <source>
        <dbReference type="ARBA" id="ARBA00022806"/>
    </source>
</evidence>
<proteinExistence type="predicted"/>
<dbReference type="GO" id="GO:0004386">
    <property type="term" value="F:helicase activity"/>
    <property type="evidence" value="ECO:0007669"/>
    <property type="project" value="UniProtKB-KW"/>
</dbReference>